<dbReference type="SUPFAM" id="SSF75420">
    <property type="entry name" value="YhbC-like, N-terminal domain"/>
    <property type="match status" value="1"/>
</dbReference>
<comment type="caution">
    <text evidence="3">The sequence shown here is derived from an EMBL/GenBank/DDBJ whole genome shotgun (WGS) entry which is preliminary data.</text>
</comment>
<name>A0A318PH02_KOMXY</name>
<keyword evidence="1" id="KW-0690">Ribosome biogenesis</keyword>
<dbReference type="CDD" id="cd01734">
    <property type="entry name" value="YlxS_C"/>
    <property type="match status" value="1"/>
</dbReference>
<dbReference type="InterPro" id="IPR028998">
    <property type="entry name" value="RimP_C"/>
</dbReference>
<gene>
    <name evidence="1" type="primary">rimP</name>
    <name evidence="3" type="ORF">CFR75_10545</name>
</gene>
<dbReference type="AlphaFoldDB" id="A0A318PH02"/>
<dbReference type="GO" id="GO:0005829">
    <property type="term" value="C:cytosol"/>
    <property type="evidence" value="ECO:0007669"/>
    <property type="project" value="TreeGrafter"/>
</dbReference>
<dbReference type="NCBIfam" id="NF000932">
    <property type="entry name" value="PRK00092.2-5"/>
    <property type="match status" value="1"/>
</dbReference>
<comment type="function">
    <text evidence="1">Required for maturation of 30S ribosomal subunits.</text>
</comment>
<dbReference type="STRING" id="1220579.GCA_001571345_01920"/>
<dbReference type="SUPFAM" id="SSF74942">
    <property type="entry name" value="YhbC-like, C-terminal domain"/>
    <property type="match status" value="1"/>
</dbReference>
<feature type="region of interest" description="Disordered" evidence="2">
    <location>
        <begin position="169"/>
        <end position="206"/>
    </location>
</feature>
<dbReference type="PANTHER" id="PTHR33867:SF1">
    <property type="entry name" value="RIBOSOME MATURATION FACTOR RIMP"/>
    <property type="match status" value="1"/>
</dbReference>
<dbReference type="EMBL" id="NKUC01000021">
    <property type="protein sequence ID" value="PYD56531.1"/>
    <property type="molecule type" value="Genomic_DNA"/>
</dbReference>
<proteinExistence type="inferred from homology"/>
<dbReference type="Pfam" id="PF17384">
    <property type="entry name" value="DUF150_C"/>
    <property type="match status" value="1"/>
</dbReference>
<accession>A0A318PH02</accession>
<dbReference type="Gene3D" id="3.30.300.70">
    <property type="entry name" value="RimP-like superfamily, N-terminal"/>
    <property type="match status" value="1"/>
</dbReference>
<dbReference type="InterPro" id="IPR003728">
    <property type="entry name" value="Ribosome_maturation_RimP"/>
</dbReference>
<comment type="similarity">
    <text evidence="1">Belongs to the RimP family.</text>
</comment>
<reference evidence="3 4" key="1">
    <citation type="submission" date="2017-07" db="EMBL/GenBank/DDBJ databases">
        <title>A draft genome sequence of Komagataeibacter xylinus LMG 1515.</title>
        <authorList>
            <person name="Skraban J."/>
            <person name="Cleenwerck I."/>
            <person name="Vandamme P."/>
            <person name="Trcek J."/>
        </authorList>
    </citation>
    <scope>NUCLEOTIDE SEQUENCE [LARGE SCALE GENOMIC DNA]</scope>
    <source>
        <strain evidence="3 4">LMG 1515</strain>
    </source>
</reference>
<organism evidence="3 4">
    <name type="scientific">Komagataeibacter xylinus</name>
    <name type="common">Gluconacetobacter xylinus</name>
    <dbReference type="NCBI Taxonomy" id="28448"/>
    <lineage>
        <taxon>Bacteria</taxon>
        <taxon>Pseudomonadati</taxon>
        <taxon>Pseudomonadota</taxon>
        <taxon>Alphaproteobacteria</taxon>
        <taxon>Acetobacterales</taxon>
        <taxon>Acetobacteraceae</taxon>
        <taxon>Komagataeibacter</taxon>
    </lineage>
</organism>
<dbReference type="GO" id="GO:0000028">
    <property type="term" value="P:ribosomal small subunit assembly"/>
    <property type="evidence" value="ECO:0007669"/>
    <property type="project" value="TreeGrafter"/>
</dbReference>
<evidence type="ECO:0000256" key="2">
    <source>
        <dbReference type="SAM" id="MobiDB-lite"/>
    </source>
</evidence>
<dbReference type="OrthoDB" id="9805006at2"/>
<dbReference type="HAMAP" id="MF_01077">
    <property type="entry name" value="RimP"/>
    <property type="match status" value="1"/>
</dbReference>
<dbReference type="InterPro" id="IPR035956">
    <property type="entry name" value="RimP_N_sf"/>
</dbReference>
<keyword evidence="4" id="KW-1185">Reference proteome</keyword>
<evidence type="ECO:0000313" key="3">
    <source>
        <dbReference type="EMBL" id="PYD56531.1"/>
    </source>
</evidence>
<comment type="subcellular location">
    <subcellularLocation>
        <location evidence="1">Cytoplasm</location>
    </subcellularLocation>
</comment>
<protein>
    <recommendedName>
        <fullName evidence="1">Ribosome maturation factor RimP</fullName>
    </recommendedName>
</protein>
<sequence length="206" mass="22131">MDADLPFLSGLDARIAAMVAPALADMGFDLVRVAVLGRESPTVQIMADRADGTLLLIEDCEQISHAVGAILDVEDPLPGAWTLEVSSPGIDRPLTRAKDWERFAGHLARAEMNMPIEGRKRFAGIVLGAREGCGLMRLDDGSEVALPFAEMRKARLVLTDELIAASARMMKPAASPEETGLEEDPSPAEDRKPGDKSGRKSARKAN</sequence>
<dbReference type="Pfam" id="PF02576">
    <property type="entry name" value="RimP_N"/>
    <property type="match status" value="1"/>
</dbReference>
<dbReference type="Proteomes" id="UP000248257">
    <property type="component" value="Unassembled WGS sequence"/>
</dbReference>
<feature type="compositionally biased region" description="Basic and acidic residues" evidence="2">
    <location>
        <begin position="188"/>
        <end position="198"/>
    </location>
</feature>
<dbReference type="InterPro" id="IPR036847">
    <property type="entry name" value="RimP_C_sf"/>
</dbReference>
<evidence type="ECO:0000256" key="1">
    <source>
        <dbReference type="HAMAP-Rule" id="MF_01077"/>
    </source>
</evidence>
<dbReference type="InterPro" id="IPR028989">
    <property type="entry name" value="RimP_N"/>
</dbReference>
<keyword evidence="1" id="KW-0963">Cytoplasm</keyword>
<evidence type="ECO:0000313" key="4">
    <source>
        <dbReference type="Proteomes" id="UP000248257"/>
    </source>
</evidence>
<dbReference type="GO" id="GO:0006412">
    <property type="term" value="P:translation"/>
    <property type="evidence" value="ECO:0007669"/>
    <property type="project" value="TreeGrafter"/>
</dbReference>
<dbReference type="PANTHER" id="PTHR33867">
    <property type="entry name" value="RIBOSOME MATURATION FACTOR RIMP"/>
    <property type="match status" value="1"/>
</dbReference>